<dbReference type="Proteomes" id="UP000054544">
    <property type="component" value="Unassembled WGS sequence"/>
</dbReference>
<dbReference type="STRING" id="1291518.A0A0D9NX85"/>
<organism evidence="1 2">
    <name type="scientific">Metarhizium anisopliae BRIP 53293</name>
    <dbReference type="NCBI Taxonomy" id="1291518"/>
    <lineage>
        <taxon>Eukaryota</taxon>
        <taxon>Fungi</taxon>
        <taxon>Dikarya</taxon>
        <taxon>Ascomycota</taxon>
        <taxon>Pezizomycotina</taxon>
        <taxon>Sordariomycetes</taxon>
        <taxon>Hypocreomycetidae</taxon>
        <taxon>Hypocreales</taxon>
        <taxon>Clavicipitaceae</taxon>
        <taxon>Metarhizium</taxon>
    </lineage>
</organism>
<accession>A0A0D9NX85</accession>
<dbReference type="AlphaFoldDB" id="A0A0D9NX85"/>
<dbReference type="EMBL" id="KE384739">
    <property type="protein sequence ID" value="KJK77215.1"/>
    <property type="molecule type" value="Genomic_DNA"/>
</dbReference>
<evidence type="ECO:0000313" key="2">
    <source>
        <dbReference type="Proteomes" id="UP000054544"/>
    </source>
</evidence>
<reference evidence="2" key="1">
    <citation type="journal article" date="2014" name="BMC Genomics">
        <title>The genome sequence of the biocontrol fungus Metarhizium anisopliae and comparative genomics of Metarhizium species.</title>
        <authorList>
            <person name="Pattemore J.A."/>
            <person name="Hane J.K."/>
            <person name="Williams A.H."/>
            <person name="Wilson B.A."/>
            <person name="Stodart B.J."/>
            <person name="Ash G.J."/>
        </authorList>
    </citation>
    <scope>NUCLEOTIDE SEQUENCE [LARGE SCALE GENOMIC DNA]</scope>
    <source>
        <strain evidence="2">BRIP 53293</strain>
    </source>
</reference>
<proteinExistence type="predicted"/>
<gene>
    <name evidence="1" type="ORF">H634G_07522</name>
</gene>
<evidence type="ECO:0000313" key="1">
    <source>
        <dbReference type="EMBL" id="KJK77215.1"/>
    </source>
</evidence>
<sequence>MVLNVNQRGFQRRLAVVEQILQSHDLRALNISTLAYSEEYLCPFNNYLFKVELATPALSSSFSGTQLGTTQAPSNGISVIVIKFCNPAATIPTFILAVHILRIFLESLSLESQPLCPRTGFSQSFQQLRIRISLYIP</sequence>
<protein>
    <submittedName>
        <fullName evidence="1">Uncharacterized protein</fullName>
    </submittedName>
</protein>
<name>A0A0D9NX85_METAN</name>
<keyword evidence="2" id="KW-1185">Reference proteome</keyword>